<accession>A0A0B5A538</accession>
<name>A0A0B5A538_9CAUD</name>
<feature type="region of interest" description="Disordered" evidence="1">
    <location>
        <begin position="1"/>
        <end position="21"/>
    </location>
</feature>
<dbReference type="RefSeq" id="YP_009196229.1">
    <property type="nucleotide sequence ID" value="NC_028768.1"/>
</dbReference>
<gene>
    <name evidence="2" type="ORF">JWX_00044</name>
</gene>
<dbReference type="KEGG" id="vg:26623453"/>
<feature type="region of interest" description="Disordered" evidence="1">
    <location>
        <begin position="65"/>
        <end position="122"/>
    </location>
</feature>
<dbReference type="EMBL" id="KP202969">
    <property type="protein sequence ID" value="AJD82810.1"/>
    <property type="molecule type" value="Genomic_DNA"/>
</dbReference>
<reference evidence="2 3" key="1">
    <citation type="submission" date="2014-11" db="EMBL/GenBank/DDBJ databases">
        <title>Characterization and genome comparisons of three Achromobacter phages of the Siphoviridae family.</title>
        <authorList>
            <person name="Dreiseikelmann B."/>
            <person name="Bunk B."/>
            <person name="Rohde M."/>
            <person name="Wittmann J."/>
        </authorList>
    </citation>
    <scope>NUCLEOTIDE SEQUENCE [LARGE SCALE GENOMIC DNA]</scope>
</reference>
<dbReference type="OrthoDB" id="27154at10239"/>
<dbReference type="GeneID" id="26623453"/>
<organism evidence="2 3">
    <name type="scientific">Achromobacter phage JWX</name>
    <dbReference type="NCBI Taxonomy" id="1589746"/>
    <lineage>
        <taxon>Viruses</taxon>
        <taxon>Duplodnaviria</taxon>
        <taxon>Heunggongvirae</taxon>
        <taxon>Uroviricota</taxon>
        <taxon>Caudoviricetes</taxon>
        <taxon>Steinhofvirus</taxon>
        <taxon>Steinhofvirus JWX</taxon>
    </lineage>
</organism>
<evidence type="ECO:0000256" key="1">
    <source>
        <dbReference type="SAM" id="MobiDB-lite"/>
    </source>
</evidence>
<feature type="compositionally biased region" description="Basic and acidic residues" evidence="1">
    <location>
        <begin position="65"/>
        <end position="99"/>
    </location>
</feature>
<protein>
    <submittedName>
        <fullName evidence="2">Uncharacterized protein</fullName>
    </submittedName>
</protein>
<evidence type="ECO:0000313" key="3">
    <source>
        <dbReference type="Proteomes" id="UP000031727"/>
    </source>
</evidence>
<dbReference type="Proteomes" id="UP000031727">
    <property type="component" value="Segment"/>
</dbReference>
<sequence length="122" mass="13190">MTDATQTQTETTEAKAPKAPVRNISAVAREAIRAGLSNADALAKVKAEFPDANTTVSSIAWYRNDLRKKGEEYKSPERPKVEKAPKEKKAKAKKEDAKQELQAQASAGQEGQDGAGSAEQFE</sequence>
<feature type="compositionally biased region" description="Low complexity" evidence="1">
    <location>
        <begin position="1"/>
        <end position="11"/>
    </location>
</feature>
<keyword evidence="3" id="KW-1185">Reference proteome</keyword>
<proteinExistence type="predicted"/>
<evidence type="ECO:0000313" key="2">
    <source>
        <dbReference type="EMBL" id="AJD82810.1"/>
    </source>
</evidence>